<accession>A0A0G4KDM3</accession>
<keyword evidence="5" id="KW-1185">Reference proteome</keyword>
<dbReference type="PANTHER" id="PTHR22893">
    <property type="entry name" value="NADH OXIDOREDUCTASE-RELATED"/>
    <property type="match status" value="1"/>
</dbReference>
<reference evidence="3" key="1">
    <citation type="submission" date="2015-05" db="EMBL/GenBank/DDBJ databases">
        <authorList>
            <person name="Wang D.B."/>
            <person name="Wang M."/>
        </authorList>
    </citation>
    <scope>NUCLEOTIDE SEQUENCE [LARGE SCALE GENOMIC DNA]</scope>
    <source>
        <strain evidence="3">VL1</strain>
    </source>
</reference>
<reference evidence="4" key="3">
    <citation type="journal article" date="2021" name="Mol. Plant Pathol.">
        <title>A 20-kb lineage-specific genomic region tames virulence in pathogenic amphidiploid Verticillium longisporum.</title>
        <authorList>
            <person name="Harting R."/>
            <person name="Starke J."/>
            <person name="Kusch H."/>
            <person name="Poggeler S."/>
            <person name="Maurus I."/>
            <person name="Schluter R."/>
            <person name="Landesfeind M."/>
            <person name="Bulla I."/>
            <person name="Nowrousian M."/>
            <person name="de Jonge R."/>
            <person name="Stahlhut G."/>
            <person name="Hoff K.J."/>
            <person name="Asshauer K.P."/>
            <person name="Thurmer A."/>
            <person name="Stanke M."/>
            <person name="Daniel R."/>
            <person name="Morgenstern B."/>
            <person name="Thomma B.P.H.J."/>
            <person name="Kronstad J.W."/>
            <person name="Braus-Stromeyer S.A."/>
            <person name="Braus G.H."/>
        </authorList>
    </citation>
    <scope>NUCLEOTIDE SEQUENCE</scope>
    <source>
        <strain evidence="4">Vl32</strain>
    </source>
</reference>
<name>A0A0G4KDM3_VERLO</name>
<evidence type="ECO:0000313" key="4">
    <source>
        <dbReference type="EMBL" id="KAG7139102.1"/>
    </source>
</evidence>
<feature type="non-terminal residue" evidence="3">
    <location>
        <position position="390"/>
    </location>
</feature>
<keyword evidence="1" id="KW-0285">Flavoprotein</keyword>
<dbReference type="CDD" id="cd02933">
    <property type="entry name" value="OYE_like_FMN"/>
    <property type="match status" value="1"/>
</dbReference>
<dbReference type="InterPro" id="IPR045247">
    <property type="entry name" value="Oye-like"/>
</dbReference>
<evidence type="ECO:0000313" key="5">
    <source>
        <dbReference type="Proteomes" id="UP000044602"/>
    </source>
</evidence>
<dbReference type="OrthoDB" id="276546at2759"/>
<dbReference type="InterPro" id="IPR001155">
    <property type="entry name" value="OxRdtase_FMN_N"/>
</dbReference>
<protein>
    <submittedName>
        <fullName evidence="4">Chanoclavine-I aldehyde reductase fgaOx3 like protein</fullName>
    </submittedName>
</protein>
<gene>
    <name evidence="3" type="ORF">BN1708_000169</name>
    <name evidence="4" type="ORF">HYQ45_003901</name>
</gene>
<dbReference type="GO" id="GO:0010181">
    <property type="term" value="F:FMN binding"/>
    <property type="evidence" value="ECO:0007669"/>
    <property type="project" value="InterPro"/>
</dbReference>
<evidence type="ECO:0000313" key="3">
    <source>
        <dbReference type="EMBL" id="CRJ80129.1"/>
    </source>
</evidence>
<proteinExistence type="predicted"/>
<dbReference type="EMBL" id="CVQH01000001">
    <property type="protein sequence ID" value="CRJ80129.1"/>
    <property type="molecule type" value="Genomic_DNA"/>
</dbReference>
<dbReference type="FunFam" id="3.20.20.70:FF:000138">
    <property type="entry name" value="NADPH dehydrogenase 1"/>
    <property type="match status" value="1"/>
</dbReference>
<sequence length="390" mass="43348">MAANSKLFEPLKVGNMTLPQRIAMAPLTRYRNDDEHAPITDLMAQYYGDRASAPGTLIVTEATGISPAEEADPNLPGISSPTQVAGWKKIYDAIHAKNSFVFQQLWGLGRAGNPGYIQERGYKYASSSDVQMSGRPVAPSPLTEEEIWQKIGEFRAAARNVVDAGGDGIEIHGAHGYLVDQFTRDSANKRTDKWGGSIENRARFLLEVIKAVSEEIGAARVGLRLSPFATFQESYSADTWEQTAYVVREIKKAGHKLAYLSLVEPRGNPVLLGIVPQQPSDSVQPFQEDRPHTLDFILEEWDNFSPVMVAGAYTGESAIEALEKHYKKWDVLIAFGRPFISNPDLVFRIKNGIPFAPYNRETFYKKKSNDGYNDYPFSEEYKKSEAAVSA</sequence>
<dbReference type="STRING" id="100787.A0A0G4KDM3"/>
<feature type="domain" description="NADH:flavin oxidoreductase/NADH oxidase N-terminal" evidence="2">
    <location>
        <begin position="6"/>
        <end position="354"/>
    </location>
</feature>
<evidence type="ECO:0000256" key="1">
    <source>
        <dbReference type="ARBA" id="ARBA00022630"/>
    </source>
</evidence>
<dbReference type="AlphaFoldDB" id="A0A0G4KDM3"/>
<reference evidence="5" key="2">
    <citation type="submission" date="2015-05" db="EMBL/GenBank/DDBJ databases">
        <authorList>
            <person name="Fogelqvist Johan"/>
        </authorList>
    </citation>
    <scope>NUCLEOTIDE SEQUENCE [LARGE SCALE GENOMIC DNA]</scope>
</reference>
<dbReference type="EMBL" id="JAEMWZ010000064">
    <property type="protein sequence ID" value="KAG7139102.1"/>
    <property type="molecule type" value="Genomic_DNA"/>
</dbReference>
<dbReference type="Proteomes" id="UP000689129">
    <property type="component" value="Unassembled WGS sequence"/>
</dbReference>
<dbReference type="GO" id="GO:0003959">
    <property type="term" value="F:NADPH dehydrogenase activity"/>
    <property type="evidence" value="ECO:0007669"/>
    <property type="project" value="TreeGrafter"/>
</dbReference>
<organism evidence="3 5">
    <name type="scientific">Verticillium longisporum</name>
    <name type="common">Verticillium dahliae var. longisporum</name>
    <dbReference type="NCBI Taxonomy" id="100787"/>
    <lineage>
        <taxon>Eukaryota</taxon>
        <taxon>Fungi</taxon>
        <taxon>Dikarya</taxon>
        <taxon>Ascomycota</taxon>
        <taxon>Pezizomycotina</taxon>
        <taxon>Sordariomycetes</taxon>
        <taxon>Hypocreomycetidae</taxon>
        <taxon>Glomerellales</taxon>
        <taxon>Plectosphaerellaceae</taxon>
        <taxon>Verticillium</taxon>
    </lineage>
</organism>
<dbReference type="Proteomes" id="UP000044602">
    <property type="component" value="Unassembled WGS sequence"/>
</dbReference>
<dbReference type="SUPFAM" id="SSF51395">
    <property type="entry name" value="FMN-linked oxidoreductases"/>
    <property type="match status" value="1"/>
</dbReference>
<dbReference type="InterPro" id="IPR013785">
    <property type="entry name" value="Aldolase_TIM"/>
</dbReference>
<evidence type="ECO:0000259" key="2">
    <source>
        <dbReference type="Pfam" id="PF00724"/>
    </source>
</evidence>
<dbReference type="Gene3D" id="3.20.20.70">
    <property type="entry name" value="Aldolase class I"/>
    <property type="match status" value="1"/>
</dbReference>
<dbReference type="Pfam" id="PF00724">
    <property type="entry name" value="Oxidored_FMN"/>
    <property type="match status" value="1"/>
</dbReference>
<dbReference type="PANTHER" id="PTHR22893:SF91">
    <property type="entry name" value="NADPH DEHYDROGENASE 2-RELATED"/>
    <property type="match status" value="1"/>
</dbReference>